<dbReference type="EMBL" id="JAQQPM010000002">
    <property type="protein sequence ID" value="KAK2068299.1"/>
    <property type="molecule type" value="Genomic_DNA"/>
</dbReference>
<feature type="compositionally biased region" description="Basic and acidic residues" evidence="2">
    <location>
        <begin position="293"/>
        <end position="303"/>
    </location>
</feature>
<gene>
    <name evidence="4" type="ORF">P8C59_002943</name>
</gene>
<dbReference type="Gene3D" id="2.60.40.10">
    <property type="entry name" value="Immunoglobulins"/>
    <property type="match status" value="1"/>
</dbReference>
<dbReference type="Proteomes" id="UP001217918">
    <property type="component" value="Unassembled WGS sequence"/>
</dbReference>
<dbReference type="SUPFAM" id="SSF81296">
    <property type="entry name" value="E set domains"/>
    <property type="match status" value="1"/>
</dbReference>
<feature type="region of interest" description="Disordered" evidence="2">
    <location>
        <begin position="338"/>
        <end position="484"/>
    </location>
</feature>
<evidence type="ECO:0000313" key="4">
    <source>
        <dbReference type="EMBL" id="KAK2068299.1"/>
    </source>
</evidence>
<accession>A0AAD9HZ92</accession>
<dbReference type="GO" id="GO:0031588">
    <property type="term" value="C:nucleotide-activated protein kinase complex"/>
    <property type="evidence" value="ECO:0007669"/>
    <property type="project" value="TreeGrafter"/>
</dbReference>
<dbReference type="InterPro" id="IPR013783">
    <property type="entry name" value="Ig-like_fold"/>
</dbReference>
<dbReference type="InterPro" id="IPR032640">
    <property type="entry name" value="AMPK1_CBM"/>
</dbReference>
<dbReference type="GO" id="GO:0007165">
    <property type="term" value="P:signal transduction"/>
    <property type="evidence" value="ECO:0007669"/>
    <property type="project" value="TreeGrafter"/>
</dbReference>
<evidence type="ECO:0000313" key="5">
    <source>
        <dbReference type="Proteomes" id="UP001217918"/>
    </source>
</evidence>
<evidence type="ECO:0000256" key="1">
    <source>
        <dbReference type="ARBA" id="ARBA00038216"/>
    </source>
</evidence>
<feature type="region of interest" description="Disordered" evidence="2">
    <location>
        <begin position="228"/>
        <end position="313"/>
    </location>
</feature>
<dbReference type="GO" id="GO:0005634">
    <property type="term" value="C:nucleus"/>
    <property type="evidence" value="ECO:0007669"/>
    <property type="project" value="TreeGrafter"/>
</dbReference>
<dbReference type="Pfam" id="PF16561">
    <property type="entry name" value="AMPK1_CBM"/>
    <property type="match status" value="1"/>
</dbReference>
<dbReference type="PANTHER" id="PTHR10343">
    <property type="entry name" value="5'-AMP-ACTIVATED PROTEIN KINASE , BETA SUBUNIT"/>
    <property type="match status" value="1"/>
</dbReference>
<dbReference type="GO" id="GO:0019901">
    <property type="term" value="F:protein kinase binding"/>
    <property type="evidence" value="ECO:0007669"/>
    <property type="project" value="TreeGrafter"/>
</dbReference>
<dbReference type="CDD" id="cd02859">
    <property type="entry name" value="E_set_AMPKbeta_like_N"/>
    <property type="match status" value="1"/>
</dbReference>
<organism evidence="4 5">
    <name type="scientific">Phyllachora maydis</name>
    <dbReference type="NCBI Taxonomy" id="1825666"/>
    <lineage>
        <taxon>Eukaryota</taxon>
        <taxon>Fungi</taxon>
        <taxon>Dikarya</taxon>
        <taxon>Ascomycota</taxon>
        <taxon>Pezizomycotina</taxon>
        <taxon>Sordariomycetes</taxon>
        <taxon>Sordariomycetidae</taxon>
        <taxon>Phyllachorales</taxon>
        <taxon>Phyllachoraceae</taxon>
        <taxon>Phyllachora</taxon>
    </lineage>
</organism>
<feature type="compositionally biased region" description="Polar residues" evidence="2">
    <location>
        <begin position="280"/>
        <end position="292"/>
    </location>
</feature>
<feature type="compositionally biased region" description="Polar residues" evidence="2">
    <location>
        <begin position="414"/>
        <end position="428"/>
    </location>
</feature>
<dbReference type="InterPro" id="IPR050827">
    <property type="entry name" value="CRP1_MDG1_kinase"/>
</dbReference>
<dbReference type="GO" id="GO:0005737">
    <property type="term" value="C:cytoplasm"/>
    <property type="evidence" value="ECO:0007669"/>
    <property type="project" value="TreeGrafter"/>
</dbReference>
<feature type="compositionally biased region" description="Low complexity" evidence="2">
    <location>
        <begin position="304"/>
        <end position="313"/>
    </location>
</feature>
<name>A0AAD9HZ92_9PEZI</name>
<keyword evidence="5" id="KW-1185">Reference proteome</keyword>
<dbReference type="AlphaFoldDB" id="A0AAD9HZ92"/>
<proteinExistence type="inferred from homology"/>
<reference evidence="4" key="1">
    <citation type="journal article" date="2023" name="Mol. Plant Microbe Interact.">
        <title>Elucidating the Obligate Nature and Biological Capacity of an Invasive Fungal Corn Pathogen.</title>
        <authorList>
            <person name="MacCready J.S."/>
            <person name="Roggenkamp E.M."/>
            <person name="Gdanetz K."/>
            <person name="Chilvers M.I."/>
        </authorList>
    </citation>
    <scope>NUCLEOTIDE SEQUENCE</scope>
    <source>
        <strain evidence="4">PM02</strain>
    </source>
</reference>
<comment type="similarity">
    <text evidence="1">Belongs to the CRP1/MDG1 family.</text>
</comment>
<dbReference type="PANTHER" id="PTHR10343:SF81">
    <property type="entry name" value="CRUCIFORM DNA-RECOGNIZING PROTEIN 1-RELATED"/>
    <property type="match status" value="1"/>
</dbReference>
<evidence type="ECO:0000256" key="2">
    <source>
        <dbReference type="SAM" id="MobiDB-lite"/>
    </source>
</evidence>
<dbReference type="InterPro" id="IPR014756">
    <property type="entry name" value="Ig_E-set"/>
</dbReference>
<feature type="domain" description="AMP-activated protein kinase glycogen-binding" evidence="3">
    <location>
        <begin position="4"/>
        <end position="81"/>
    </location>
</feature>
<protein>
    <recommendedName>
        <fullName evidence="3">AMP-activated protein kinase glycogen-binding domain-containing protein</fullName>
    </recommendedName>
</protein>
<feature type="compositionally biased region" description="Basic and acidic residues" evidence="2">
    <location>
        <begin position="238"/>
        <end position="254"/>
    </location>
</feature>
<feature type="compositionally biased region" description="Low complexity" evidence="2">
    <location>
        <begin position="439"/>
        <end position="457"/>
    </location>
</feature>
<sequence length="484" mass="50371">MGTYTFKWSHPAEEVYVTGTFDDWSKSEQLVQVDNGFEKKVTLPDASEKIFYKFVVDGNWTTSPDAPREADHEGNENNVLKPEEIERGADNAFLSNVSPNATTARLAEVVPLEEKDDPILSGAYPETPATELGGEVKVNPLPAADGAVNPIKLAPGEKIPEYMTAQGTASHVKLDKESYEKSDEIPGFPDTTSLPPVNNNMIPESSLPIAGPSDIFINSVSPQSTTAQLASAVPLESKVPERIKESQSKAHADPEMSANAGVVQEKAQVEKGSLEKVPTVPTTSEKIASTGTEKSESDGKLAERGAAAGQGAAEAVGVAGATLTSAVAGTADKLPGSVQAVLPGGDEQGAGLQQKENKLQTISPGVPAEVKDSITEAGQSPGAAANTAAVEDKKQMEAQLLQETQLTEAAGEMSVTTAGVSSETNGGSMPTAPETPSKAVATSTSSSPQSSTAGVSPASADRRKKNRISSLFSKFKPKTGKDKA</sequence>
<comment type="caution">
    <text evidence="4">The sequence shown here is derived from an EMBL/GenBank/DDBJ whole genome shotgun (WGS) entry which is preliminary data.</text>
</comment>
<evidence type="ECO:0000259" key="3">
    <source>
        <dbReference type="Pfam" id="PF16561"/>
    </source>
</evidence>